<dbReference type="PROSITE" id="PS01153">
    <property type="entry name" value="NOL1_NOP2_SUN"/>
    <property type="match status" value="1"/>
</dbReference>
<evidence type="ECO:0000313" key="13">
    <source>
        <dbReference type="EMBL" id="RZC64435.1"/>
    </source>
</evidence>
<dbReference type="Pfam" id="PF01189">
    <property type="entry name" value="Methyltr_RsmB-F"/>
    <property type="match status" value="1"/>
</dbReference>
<feature type="region of interest" description="Disordered" evidence="11">
    <location>
        <begin position="603"/>
        <end position="637"/>
    </location>
</feature>
<keyword evidence="6 10" id="KW-0949">S-adenosyl-L-methionine</keyword>
<comment type="subcellular location">
    <subcellularLocation>
        <location evidence="1">Nucleus</location>
    </subcellularLocation>
</comment>
<feature type="binding site" evidence="10">
    <location>
        <position position="253"/>
    </location>
    <ligand>
        <name>S-adenosyl-L-methionine</name>
        <dbReference type="ChEBI" id="CHEBI:59789"/>
    </ligand>
</feature>
<dbReference type="Pfam" id="PF25378">
    <property type="entry name" value="PUA_NSUN2"/>
    <property type="match status" value="1"/>
</dbReference>
<name>A0A4Y7JXJ8_PAPSO</name>
<feature type="binding site" evidence="10">
    <location>
        <position position="315"/>
    </location>
    <ligand>
        <name>S-adenosyl-L-methionine</name>
        <dbReference type="ChEBI" id="CHEBI:59789"/>
    </ligand>
</feature>
<keyword evidence="14" id="KW-1185">Reference proteome</keyword>
<protein>
    <recommendedName>
        <fullName evidence="12">SAM-dependent MTase RsmB/NOP-type domain-containing protein</fullName>
    </recommendedName>
</protein>
<dbReference type="Pfam" id="PF25376">
    <property type="entry name" value="Pre-PUA_NSUN2"/>
    <property type="match status" value="1"/>
</dbReference>
<evidence type="ECO:0000256" key="11">
    <source>
        <dbReference type="SAM" id="MobiDB-lite"/>
    </source>
</evidence>
<feature type="region of interest" description="Disordered" evidence="11">
    <location>
        <begin position="872"/>
        <end position="898"/>
    </location>
</feature>
<dbReference type="InterPro" id="IPR023267">
    <property type="entry name" value="RCMT"/>
</dbReference>
<keyword evidence="3" id="KW-0820">tRNA-binding</keyword>
<dbReference type="GO" id="GO:0030488">
    <property type="term" value="P:tRNA methylation"/>
    <property type="evidence" value="ECO:0007669"/>
    <property type="project" value="UniProtKB-ARBA"/>
</dbReference>
<feature type="compositionally biased region" description="Basic residues" evidence="11">
    <location>
        <begin position="34"/>
        <end position="46"/>
    </location>
</feature>
<feature type="compositionally biased region" description="Basic and acidic residues" evidence="11">
    <location>
        <begin position="47"/>
        <end position="58"/>
    </location>
</feature>
<feature type="compositionally biased region" description="Low complexity" evidence="11">
    <location>
        <begin position="62"/>
        <end position="71"/>
    </location>
</feature>
<organism evidence="13 14">
    <name type="scientific">Papaver somniferum</name>
    <name type="common">Opium poppy</name>
    <dbReference type="NCBI Taxonomy" id="3469"/>
    <lineage>
        <taxon>Eukaryota</taxon>
        <taxon>Viridiplantae</taxon>
        <taxon>Streptophyta</taxon>
        <taxon>Embryophyta</taxon>
        <taxon>Tracheophyta</taxon>
        <taxon>Spermatophyta</taxon>
        <taxon>Magnoliopsida</taxon>
        <taxon>Ranunculales</taxon>
        <taxon>Papaveraceae</taxon>
        <taxon>Papaveroideae</taxon>
        <taxon>Papaver</taxon>
    </lineage>
</organism>
<evidence type="ECO:0000256" key="5">
    <source>
        <dbReference type="ARBA" id="ARBA00022679"/>
    </source>
</evidence>
<evidence type="ECO:0000256" key="3">
    <source>
        <dbReference type="ARBA" id="ARBA00022555"/>
    </source>
</evidence>
<feature type="region of interest" description="Disordered" evidence="11">
    <location>
        <begin position="552"/>
        <end position="571"/>
    </location>
</feature>
<evidence type="ECO:0000313" key="14">
    <source>
        <dbReference type="Proteomes" id="UP000316621"/>
    </source>
</evidence>
<dbReference type="SUPFAM" id="SSF53335">
    <property type="entry name" value="S-adenosyl-L-methionine-dependent methyltransferases"/>
    <property type="match status" value="1"/>
</dbReference>
<dbReference type="OMA" id="TQRKHFQ"/>
<keyword evidence="9" id="KW-0539">Nucleus</keyword>
<evidence type="ECO:0000256" key="4">
    <source>
        <dbReference type="ARBA" id="ARBA00022603"/>
    </source>
</evidence>
<accession>A0A4Y7JXJ8</accession>
<proteinExistence type="inferred from homology"/>
<dbReference type="InterPro" id="IPR049560">
    <property type="entry name" value="MeTrfase_RsmB-F_NOP2_cat"/>
</dbReference>
<keyword evidence="5 10" id="KW-0808">Transferase</keyword>
<dbReference type="PRINTS" id="PR02011">
    <property type="entry name" value="RCMTNCL1"/>
</dbReference>
<gene>
    <name evidence="13" type="ORF">C5167_008116</name>
</gene>
<feature type="compositionally biased region" description="Basic and acidic residues" evidence="11">
    <location>
        <begin position="872"/>
        <end position="889"/>
    </location>
</feature>
<dbReference type="InterPro" id="IPR001678">
    <property type="entry name" value="MeTrfase_RsmB-F_NOP2_dom"/>
</dbReference>
<dbReference type="InterPro" id="IPR018314">
    <property type="entry name" value="RsmB/NOL1/NOP2-like_CS"/>
</dbReference>
<dbReference type="GO" id="GO:0005634">
    <property type="term" value="C:nucleus"/>
    <property type="evidence" value="ECO:0007669"/>
    <property type="project" value="UniProtKB-SubCell"/>
</dbReference>
<dbReference type="PROSITE" id="PS51686">
    <property type="entry name" value="SAM_MT_RSMB_NOP"/>
    <property type="match status" value="1"/>
</dbReference>
<dbReference type="InterPro" id="IPR029063">
    <property type="entry name" value="SAM-dependent_MTases_sf"/>
</dbReference>
<evidence type="ECO:0000256" key="8">
    <source>
        <dbReference type="ARBA" id="ARBA00022884"/>
    </source>
</evidence>
<evidence type="ECO:0000259" key="12">
    <source>
        <dbReference type="PROSITE" id="PS51686"/>
    </source>
</evidence>
<dbReference type="PANTHER" id="PTHR22808">
    <property type="entry name" value="NCL1 YEAST -RELATED NOL1/NOP2/FMU SUN DOMAIN-CONTAINING"/>
    <property type="match status" value="1"/>
</dbReference>
<dbReference type="GO" id="GO:0000049">
    <property type="term" value="F:tRNA binding"/>
    <property type="evidence" value="ECO:0007669"/>
    <property type="project" value="UniProtKB-KW"/>
</dbReference>
<dbReference type="Gramene" id="RZC64435">
    <property type="protein sequence ID" value="RZC64435"/>
    <property type="gene ID" value="C5167_008116"/>
</dbReference>
<dbReference type="AlphaFoldDB" id="A0A4Y7JXJ8"/>
<sequence length="898" mass="100153">MNLNLSLSLSSRVLPVSVSAEEAAAMGGVGRGGGQKRGRTQRKHFKQTRENVWKKTRSDSTNNNDNNNGENHQPGWEPFANQNLAFEAYYKEQGIVKEEEWKVFMDVLHKPLPAAFRINSSGQFYEDIRSQLENDFMKTLEFEVADGDEGIPVRPLPWYPNNMAWHSNFSRMQLRKNQSLERFHHFLKQANDIGNITRQEAVSMVPPLFLDVCPEHFVLDMCAAPGSKTFQLLEIIHQSSDSALPTGLVIANDVDAQRCNLLIHQTKRMCCANLIVTNHEAQHFPSCNLSKNGLDTSEFGNPDISQLLFDRVLCDVPCSGDGTLRKAPDIWRKWSGGMGNGVHRLQVQIAMRGIALLKVGGRMVYSTCSMNPVENEAVVAEILRRCWGSVELLDVSTELPQLVRRPGIKSWKVDFLISMIAIKVRDKGVWLASYKDVSKYRRTAIVPSMFPSGQSFDAETVVPSGLDESVGPPGNDDEMENVTNVAEKRESGCNVDSDHVNGKSENLVSPTDALEMEVSDLPLERCMRIVPHDQNTGAFFIAILQKVSPLPAVSSSTKPKESSTNGNHKLPMKLSDEILGETNSSEVPLDEANQLPPILSNVASGAESSDQKTELGASGLDSHEVVEEENEKEYTENVNGEIDTKKAGGNRRLQNQGKWRGVDPVVFFREDTVLSSIKDFYGISDSFPLNDHLVTRNTDFESCKRIYYISKSVQDVMKLNCQVGQQLKIISIGLKAFERQTVKEDSASECMYRISSEGLPLLLPYISKQILCASLADFKHLLQYRSIKFQDFVNPQFGEKASSEIKLGCCIVVLQTEDQPTLKPMDASTIAIGCWRGKSSVSVMVPETDCQELLERLSARLGFEMVPVKEKPTVRRGKKDDAEEKLEKEPVEEEALVG</sequence>
<feature type="active site" description="Nucleophile" evidence="10">
    <location>
        <position position="368"/>
    </location>
</feature>
<dbReference type="InterPro" id="IPR057286">
    <property type="entry name" value="PUA_NSUN2"/>
</dbReference>
<feature type="compositionally biased region" description="Polar residues" evidence="11">
    <location>
        <begin position="553"/>
        <end position="567"/>
    </location>
</feature>
<evidence type="ECO:0000256" key="9">
    <source>
        <dbReference type="ARBA" id="ARBA00023242"/>
    </source>
</evidence>
<reference evidence="13 14" key="1">
    <citation type="journal article" date="2018" name="Science">
        <title>The opium poppy genome and morphinan production.</title>
        <authorList>
            <person name="Guo L."/>
            <person name="Winzer T."/>
            <person name="Yang X."/>
            <person name="Li Y."/>
            <person name="Ning Z."/>
            <person name="He Z."/>
            <person name="Teodor R."/>
            <person name="Lu Y."/>
            <person name="Bowser T.A."/>
            <person name="Graham I.A."/>
            <person name="Ye K."/>
        </authorList>
    </citation>
    <scope>NUCLEOTIDE SEQUENCE [LARGE SCALE GENOMIC DNA]</scope>
    <source>
        <strain evidence="14">cv. HN1</strain>
        <tissue evidence="13">Leaves</tissue>
    </source>
</reference>
<feature type="region of interest" description="Disordered" evidence="11">
    <location>
        <begin position="26"/>
        <end position="77"/>
    </location>
</feature>
<feature type="domain" description="SAM-dependent MTase RsmB/NOP-type" evidence="12">
    <location>
        <begin position="104"/>
        <end position="547"/>
    </location>
</feature>
<dbReference type="EMBL" id="CM010720">
    <property type="protein sequence ID" value="RZC64435.1"/>
    <property type="molecule type" value="Genomic_DNA"/>
</dbReference>
<evidence type="ECO:0000256" key="6">
    <source>
        <dbReference type="ARBA" id="ARBA00022691"/>
    </source>
</evidence>
<dbReference type="GO" id="GO:0016428">
    <property type="term" value="F:tRNA (cytidine-5-)-methyltransferase activity"/>
    <property type="evidence" value="ECO:0007669"/>
    <property type="project" value="InterPro"/>
</dbReference>
<feature type="binding site" evidence="10">
    <location>
        <begin position="222"/>
        <end position="228"/>
    </location>
    <ligand>
        <name>S-adenosyl-L-methionine</name>
        <dbReference type="ChEBI" id="CHEBI:59789"/>
    </ligand>
</feature>
<dbReference type="Proteomes" id="UP000316621">
    <property type="component" value="Chromosome 6"/>
</dbReference>
<dbReference type="PRINTS" id="PR02008">
    <property type="entry name" value="RCMTFAMILY"/>
</dbReference>
<evidence type="ECO:0000256" key="2">
    <source>
        <dbReference type="ARBA" id="ARBA00007494"/>
    </source>
</evidence>
<evidence type="ECO:0000256" key="10">
    <source>
        <dbReference type="PROSITE-ProRule" id="PRU01023"/>
    </source>
</evidence>
<dbReference type="InterPro" id="IPR023270">
    <property type="entry name" value="RCMT_NCL1"/>
</dbReference>
<evidence type="ECO:0000256" key="1">
    <source>
        <dbReference type="ARBA" id="ARBA00004123"/>
    </source>
</evidence>
<dbReference type="InterPro" id="IPR057285">
    <property type="entry name" value="Pre-PUA_NSUN2"/>
</dbReference>
<comment type="similarity">
    <text evidence="2 10">Belongs to the class I-like SAM-binding methyltransferase superfamily. RsmB/NOP family.</text>
</comment>
<dbReference type="PANTHER" id="PTHR22808:SF1">
    <property type="entry name" value="RNA CYTOSINE-C(5)-METHYLTRANSFERASE NSUN2-RELATED"/>
    <property type="match status" value="1"/>
</dbReference>
<evidence type="ECO:0000256" key="7">
    <source>
        <dbReference type="ARBA" id="ARBA00022694"/>
    </source>
</evidence>
<dbReference type="Gene3D" id="3.40.50.150">
    <property type="entry name" value="Vaccinia Virus protein VP39"/>
    <property type="match status" value="1"/>
</dbReference>
<dbReference type="STRING" id="3469.A0A4Y7JXJ8"/>
<comment type="caution">
    <text evidence="10">Lacks conserved residue(s) required for the propagation of feature annotation.</text>
</comment>
<keyword evidence="7" id="KW-0819">tRNA processing</keyword>
<dbReference type="FunFam" id="3.40.50.150:FF:000153">
    <property type="entry name" value="S-adenosyl-L-methionine-dependent methyltransferase superfamily protein"/>
    <property type="match status" value="1"/>
</dbReference>
<keyword evidence="8 10" id="KW-0694">RNA-binding</keyword>
<keyword evidence="4 10" id="KW-0489">Methyltransferase</keyword>